<dbReference type="AlphaFoldDB" id="A0A2D2PZW0"/>
<reference evidence="2" key="2">
    <citation type="journal article" date="2022" name="Front. Microbiol.">
        <title>Comparative Genomic Analysis Revealed Distinct Molecular Components and Organization of CO2-Concentrating Mechanism in Thermophilic Cyanobacteria.</title>
        <authorList>
            <person name="Tang J."/>
            <person name="Zhou H."/>
            <person name="Yao D."/>
            <person name="Riaz S."/>
            <person name="You D."/>
            <person name="Klepacz-Smolka A."/>
            <person name="Daroch M."/>
        </authorList>
    </citation>
    <scope>NUCLEOTIDE SEQUENCE [LARGE SCALE GENOMIC DNA]</scope>
    <source>
        <strain evidence="2">PCC 6715</strain>
    </source>
</reference>
<evidence type="ECO:0000313" key="2">
    <source>
        <dbReference type="Proteomes" id="UP000231057"/>
    </source>
</evidence>
<organism evidence="1 2">
    <name type="scientific">Parathermosynechococcus lividus PCC 6715</name>
    <dbReference type="NCBI Taxonomy" id="1917166"/>
    <lineage>
        <taxon>Bacteria</taxon>
        <taxon>Bacillati</taxon>
        <taxon>Cyanobacteriota</taxon>
        <taxon>Cyanophyceae</taxon>
        <taxon>Acaryochloridales</taxon>
        <taxon>Thermosynechococcaceae</taxon>
        <taxon>Parathermosynechococcus</taxon>
    </lineage>
</organism>
<dbReference type="KEGG" id="slw:BRW62_02455"/>
<proteinExistence type="predicted"/>
<dbReference type="Proteomes" id="UP000231057">
    <property type="component" value="Chromosome"/>
</dbReference>
<keyword evidence="2" id="KW-1185">Reference proteome</keyword>
<accession>A0A2D2PZW0</accession>
<dbReference type="EMBL" id="CP018092">
    <property type="protein sequence ID" value="ATS17795.1"/>
    <property type="molecule type" value="Genomic_DNA"/>
</dbReference>
<gene>
    <name evidence="1" type="ORF">BRW62_02455</name>
</gene>
<name>A0A2D2PZW0_PARLV</name>
<sequence>MTPSLLRQFWYFVEQTQVGILLSLDDCALQRWLLNHFSDTYPLEQSQRSHLETYISSRLMLIRDMVGDRP</sequence>
<reference evidence="1 2" key="1">
    <citation type="submission" date="2016-11" db="EMBL/GenBank/DDBJ databases">
        <title>Complete genome sequence of thermophilic cyanobacteria strain Synechococcus sp. PCC6715.</title>
        <authorList>
            <person name="Tang J."/>
            <person name="Daroch M."/>
            <person name="Liang Y."/>
            <person name="Jiang D."/>
            <person name="Shah M."/>
        </authorList>
    </citation>
    <scope>NUCLEOTIDE SEQUENCE [LARGE SCALE GENOMIC DNA]</scope>
    <source>
        <strain evidence="1 2">PCC 6715</strain>
    </source>
</reference>
<dbReference type="OrthoDB" id="426600at2"/>
<protein>
    <submittedName>
        <fullName evidence="1">Uncharacterized protein</fullName>
    </submittedName>
</protein>
<evidence type="ECO:0000313" key="1">
    <source>
        <dbReference type="EMBL" id="ATS17795.1"/>
    </source>
</evidence>
<dbReference type="RefSeq" id="WP_099798151.1">
    <property type="nucleotide sequence ID" value="NZ_CP018092.1"/>
</dbReference>